<keyword evidence="4" id="KW-1185">Reference proteome</keyword>
<keyword evidence="1" id="KW-0812">Transmembrane</keyword>
<evidence type="ECO:0000259" key="2">
    <source>
        <dbReference type="Pfam" id="PF01578"/>
    </source>
</evidence>
<dbReference type="STRING" id="1443941.A9J31_11115"/>
<organism evidence="3 4">
    <name type="scientific">Acinetobacter gandensis</name>
    <dbReference type="NCBI Taxonomy" id="1443941"/>
    <lineage>
        <taxon>Bacteria</taxon>
        <taxon>Pseudomonadati</taxon>
        <taxon>Pseudomonadota</taxon>
        <taxon>Gammaproteobacteria</taxon>
        <taxon>Moraxellales</taxon>
        <taxon>Moraxellaceae</taxon>
        <taxon>Acinetobacter</taxon>
    </lineage>
</organism>
<feature type="transmembrane region" description="Helical" evidence="1">
    <location>
        <begin position="130"/>
        <end position="152"/>
    </location>
</feature>
<keyword evidence="1" id="KW-1133">Transmembrane helix</keyword>
<feature type="transmembrane region" description="Helical" evidence="1">
    <location>
        <begin position="179"/>
        <end position="202"/>
    </location>
</feature>
<dbReference type="AlphaFoldDB" id="A0A1A7RGV2"/>
<dbReference type="EMBL" id="LZDS01000002">
    <property type="protein sequence ID" value="OBX29872.1"/>
    <property type="molecule type" value="Genomic_DNA"/>
</dbReference>
<dbReference type="Pfam" id="PF01578">
    <property type="entry name" value="Cytochrom_C_asm"/>
    <property type="match status" value="1"/>
</dbReference>
<feature type="transmembrane region" description="Helical" evidence="1">
    <location>
        <begin position="6"/>
        <end position="24"/>
    </location>
</feature>
<dbReference type="OrthoDB" id="9780793at2"/>
<dbReference type="InterPro" id="IPR002541">
    <property type="entry name" value="Cyt_c_assembly"/>
</dbReference>
<name>A0A1A7RGV2_9GAMM</name>
<dbReference type="GO" id="GO:0020037">
    <property type="term" value="F:heme binding"/>
    <property type="evidence" value="ECO:0007669"/>
    <property type="project" value="InterPro"/>
</dbReference>
<feature type="domain" description="Cytochrome c assembly protein" evidence="2">
    <location>
        <begin position="72"/>
        <end position="265"/>
    </location>
</feature>
<dbReference type="PANTHER" id="PTHR38034">
    <property type="entry name" value="INNER MEMBRANE PROTEIN YPJD"/>
    <property type="match status" value="1"/>
</dbReference>
<protein>
    <submittedName>
        <fullName evidence="3">Cytochrome C assembly protein</fullName>
    </submittedName>
</protein>
<dbReference type="Proteomes" id="UP000185753">
    <property type="component" value="Unassembled WGS sequence"/>
</dbReference>
<evidence type="ECO:0000256" key="1">
    <source>
        <dbReference type="SAM" id="Phobius"/>
    </source>
</evidence>
<keyword evidence="1" id="KW-0472">Membrane</keyword>
<feature type="transmembrane region" description="Helical" evidence="1">
    <location>
        <begin position="244"/>
        <end position="263"/>
    </location>
</feature>
<gene>
    <name evidence="3" type="ORF">A9J31_11115</name>
</gene>
<reference evidence="4" key="1">
    <citation type="submission" date="2016-06" db="EMBL/GenBank/DDBJ databases">
        <authorList>
            <person name="Radolfova-Krizova L."/>
            <person name="Nemec A."/>
        </authorList>
    </citation>
    <scope>NUCLEOTIDE SEQUENCE [LARGE SCALE GENOMIC DNA]</scope>
    <source>
        <strain evidence="4">ANC 4275</strain>
    </source>
</reference>
<evidence type="ECO:0000313" key="4">
    <source>
        <dbReference type="Proteomes" id="UP000185753"/>
    </source>
</evidence>
<dbReference type="InterPro" id="IPR052372">
    <property type="entry name" value="YpjD/HemX"/>
</dbReference>
<accession>A0A1A7RGV2</accession>
<dbReference type="PANTHER" id="PTHR38034:SF1">
    <property type="entry name" value="INNER MEMBRANE PROTEIN YPJD"/>
    <property type="match status" value="1"/>
</dbReference>
<comment type="caution">
    <text evidence="3">The sequence shown here is derived from an EMBL/GenBank/DDBJ whole genome shotgun (WGS) entry which is preliminary data.</text>
</comment>
<feature type="transmembrane region" description="Helical" evidence="1">
    <location>
        <begin position="36"/>
        <end position="55"/>
    </location>
</feature>
<dbReference type="RefSeq" id="WP_067761875.1">
    <property type="nucleotide sequence ID" value="NZ_CP183909.1"/>
</dbReference>
<feature type="transmembrane region" description="Helical" evidence="1">
    <location>
        <begin position="67"/>
        <end position="85"/>
    </location>
</feature>
<evidence type="ECO:0000313" key="3">
    <source>
        <dbReference type="EMBL" id="OBX29872.1"/>
    </source>
</evidence>
<dbReference type="GO" id="GO:0017004">
    <property type="term" value="P:cytochrome complex assembly"/>
    <property type="evidence" value="ECO:0007669"/>
    <property type="project" value="InterPro"/>
</dbReference>
<feature type="transmembrane region" description="Helical" evidence="1">
    <location>
        <begin position="92"/>
        <end position="110"/>
    </location>
</feature>
<sequence length="269" mass="30271">MISLPLVYTILALIAYTTSFWYLFSHLMSKRVPNHWLIGVVLGLGMLLHAGVLYNDMMTPSGVNYDVFNLMSFTSGLMLFLSLIFSTYRPVLAMNLLGIPVAAMGLILGFAFSKQNQFIEQHSLGLDVHIILSLSAYAVLLMATIQAVILRFQDRELKNKQKKRVWVSLLPSFQAMESLLFDLLIAGFALLTFALGFGFFTIDNFFAQHLAHKTAFSIISWFVYGALLIGHYRFGWRGQKAIRFTIIGFCLLAVGFIGSKFILEMVLGR</sequence>
<feature type="transmembrane region" description="Helical" evidence="1">
    <location>
        <begin position="214"/>
        <end position="232"/>
    </location>
</feature>
<proteinExistence type="predicted"/>